<dbReference type="InterPro" id="IPR001345">
    <property type="entry name" value="PG/BPGM_mutase_AS"/>
</dbReference>
<dbReference type="SMART" id="SM00855">
    <property type="entry name" value="PGAM"/>
    <property type="match status" value="1"/>
</dbReference>
<dbReference type="PROSITE" id="PS00175">
    <property type="entry name" value="PG_MUTASE"/>
    <property type="match status" value="1"/>
</dbReference>
<dbReference type="Proteomes" id="UP001596353">
    <property type="component" value="Unassembled WGS sequence"/>
</dbReference>
<dbReference type="InterPro" id="IPR013078">
    <property type="entry name" value="His_Pase_superF_clade-1"/>
</dbReference>
<sequence>MPPLYILRHGETTWNASGRLQGHFHADLTDRGRAQAETQRRILAARDLTGFQLLSSPQGRAVQTARIVMQAVPGPLQTEAALAEIGLGGWAGETRADLIAQTGAQDGFALYDLAPGARGWRPCTTAAAPFWRG</sequence>
<dbReference type="PANTHER" id="PTHR48100">
    <property type="entry name" value="BROAD-SPECIFICITY PHOSPHATASE YOR283W-RELATED"/>
    <property type="match status" value="1"/>
</dbReference>
<dbReference type="Pfam" id="PF00300">
    <property type="entry name" value="His_Phos_1"/>
    <property type="match status" value="1"/>
</dbReference>
<dbReference type="CDD" id="cd07067">
    <property type="entry name" value="HP_PGM_like"/>
    <property type="match status" value="1"/>
</dbReference>
<evidence type="ECO:0000313" key="2">
    <source>
        <dbReference type="Proteomes" id="UP001596353"/>
    </source>
</evidence>
<accession>A0ABW2B375</accession>
<dbReference type="InterPro" id="IPR050275">
    <property type="entry name" value="PGM_Phosphatase"/>
</dbReference>
<dbReference type="InterPro" id="IPR029033">
    <property type="entry name" value="His_PPase_superfam"/>
</dbReference>
<protein>
    <submittedName>
        <fullName evidence="1">Histidine phosphatase family protein</fullName>
    </submittedName>
</protein>
<keyword evidence="2" id="KW-1185">Reference proteome</keyword>
<organism evidence="1 2">
    <name type="scientific">Sulfitobacter porphyrae</name>
    <dbReference type="NCBI Taxonomy" id="1246864"/>
    <lineage>
        <taxon>Bacteria</taxon>
        <taxon>Pseudomonadati</taxon>
        <taxon>Pseudomonadota</taxon>
        <taxon>Alphaproteobacteria</taxon>
        <taxon>Rhodobacterales</taxon>
        <taxon>Roseobacteraceae</taxon>
        <taxon>Sulfitobacter</taxon>
    </lineage>
</organism>
<gene>
    <name evidence="1" type="ORF">ACFQFQ_11930</name>
</gene>
<dbReference type="SUPFAM" id="SSF53254">
    <property type="entry name" value="Phosphoglycerate mutase-like"/>
    <property type="match status" value="1"/>
</dbReference>
<dbReference type="EMBL" id="JBHSWG010000001">
    <property type="protein sequence ID" value="MFC6760041.1"/>
    <property type="molecule type" value="Genomic_DNA"/>
</dbReference>
<comment type="caution">
    <text evidence="1">The sequence shown here is derived from an EMBL/GenBank/DDBJ whole genome shotgun (WGS) entry which is preliminary data.</text>
</comment>
<evidence type="ECO:0000313" key="1">
    <source>
        <dbReference type="EMBL" id="MFC6760041.1"/>
    </source>
</evidence>
<name>A0ABW2B375_9RHOB</name>
<proteinExistence type="predicted"/>
<reference evidence="2" key="1">
    <citation type="journal article" date="2019" name="Int. J. Syst. Evol. Microbiol.">
        <title>The Global Catalogue of Microorganisms (GCM) 10K type strain sequencing project: providing services to taxonomists for standard genome sequencing and annotation.</title>
        <authorList>
            <consortium name="The Broad Institute Genomics Platform"/>
            <consortium name="The Broad Institute Genome Sequencing Center for Infectious Disease"/>
            <person name="Wu L."/>
            <person name="Ma J."/>
        </authorList>
    </citation>
    <scope>NUCLEOTIDE SEQUENCE [LARGE SCALE GENOMIC DNA]</scope>
    <source>
        <strain evidence="2">CCUG 66188</strain>
    </source>
</reference>
<dbReference type="Gene3D" id="3.40.50.1240">
    <property type="entry name" value="Phosphoglycerate mutase-like"/>
    <property type="match status" value="1"/>
</dbReference>